<dbReference type="InterPro" id="IPR049450">
    <property type="entry name" value="ACOT8-like_C"/>
</dbReference>
<dbReference type="RefSeq" id="WP_175551690.1">
    <property type="nucleotide sequence ID" value="NZ_FPBA01000016.1"/>
</dbReference>
<feature type="domain" description="Acyl-CoA thioesterase-like C-terminal" evidence="1">
    <location>
        <begin position="127"/>
        <end position="253"/>
    </location>
</feature>
<reference evidence="3" key="1">
    <citation type="submission" date="2016-10" db="EMBL/GenBank/DDBJ databases">
        <authorList>
            <person name="Varghese N."/>
            <person name="Submissions S."/>
        </authorList>
    </citation>
    <scope>NUCLEOTIDE SEQUENCE [LARGE SCALE GENOMIC DNA]</scope>
    <source>
        <strain evidence="3">DSM 46136</strain>
    </source>
</reference>
<dbReference type="AlphaFoldDB" id="A0A1I7BX78"/>
<dbReference type="Proteomes" id="UP000199546">
    <property type="component" value="Unassembled WGS sequence"/>
</dbReference>
<dbReference type="Pfam" id="PF20789">
    <property type="entry name" value="4HBT_3C"/>
    <property type="match status" value="1"/>
</dbReference>
<proteinExistence type="predicted"/>
<evidence type="ECO:0000313" key="2">
    <source>
        <dbReference type="EMBL" id="SFT91750.1"/>
    </source>
</evidence>
<protein>
    <submittedName>
        <fullName evidence="2">Acyl-CoA thioesterase</fullName>
    </submittedName>
</protein>
<dbReference type="Gene3D" id="2.40.160.210">
    <property type="entry name" value="Acyl-CoA thioesterase, double hotdog domain"/>
    <property type="match status" value="1"/>
</dbReference>
<name>A0A1I7BX78_9ACTN</name>
<organism evidence="2 3">
    <name type="scientific">Geodermatophilus amargosae</name>
    <dbReference type="NCBI Taxonomy" id="1296565"/>
    <lineage>
        <taxon>Bacteria</taxon>
        <taxon>Bacillati</taxon>
        <taxon>Actinomycetota</taxon>
        <taxon>Actinomycetes</taxon>
        <taxon>Geodermatophilales</taxon>
        <taxon>Geodermatophilaceae</taxon>
        <taxon>Geodermatophilus</taxon>
    </lineage>
</organism>
<sequence>MDVATTTAPVTGAGAAAATAVVIDPSWRSFTHVQGGLVVGHLMAAAADLAGAAPRSVTAHLLAGVEPGVETAVDAVADRTGTTGSVRATMAQGGRVLAVAQVLTLARPASPVTEAVPPPPGPRVRDGVPFELPRELVPIADHTQIRALGPSRPLAGGPEPRLSAWVRIDGDLAPLVQLGVLLDALPPSLFAVRTTPAAMPTVELTAHLAGPPPETGAWVRIDQVTTWADGDVAVDDAELRAVDGSLVARVRQTRRLLSR</sequence>
<dbReference type="InterPro" id="IPR042171">
    <property type="entry name" value="Acyl-CoA_hotdog"/>
</dbReference>
<evidence type="ECO:0000313" key="3">
    <source>
        <dbReference type="Proteomes" id="UP000199546"/>
    </source>
</evidence>
<dbReference type="EMBL" id="FPBA01000016">
    <property type="protein sequence ID" value="SFT91750.1"/>
    <property type="molecule type" value="Genomic_DNA"/>
</dbReference>
<evidence type="ECO:0000259" key="1">
    <source>
        <dbReference type="Pfam" id="PF20789"/>
    </source>
</evidence>
<dbReference type="InterPro" id="IPR029069">
    <property type="entry name" value="HotDog_dom_sf"/>
</dbReference>
<gene>
    <name evidence="2" type="ORF">SAMN05660657_03886</name>
</gene>
<dbReference type="SUPFAM" id="SSF54637">
    <property type="entry name" value="Thioesterase/thiol ester dehydrase-isomerase"/>
    <property type="match status" value="2"/>
</dbReference>
<accession>A0A1I7BX78</accession>
<keyword evidence="3" id="KW-1185">Reference proteome</keyword>